<sequence>MRTVDVRARLMKELKDAMKSKDLLKSTTIRSVLSEVYAADKAASGTAPPSAVVGILRKAATRRSDAAAEFQKAAREDLAAKELQEAAILQSFLPPLLPESEIDRVLKEILASPAISEAVAKGPAQRALGQVFKAFYAQVDKPSVDADLVRQRAQALLAQA</sequence>
<evidence type="ECO:0000256" key="1">
    <source>
        <dbReference type="RuleBase" id="RU365099"/>
    </source>
</evidence>
<dbReference type="Gene3D" id="1.10.1510.10">
    <property type="entry name" value="Uncharacterised protein YqeY/AIM41 PF09424, N-terminal domain"/>
    <property type="match status" value="1"/>
</dbReference>
<dbReference type="SUPFAM" id="SSF89095">
    <property type="entry name" value="GatB/YqeY motif"/>
    <property type="match status" value="1"/>
</dbReference>
<dbReference type="STRING" id="1353009.A0A1Y2I9N1"/>
<reference evidence="2 3" key="1">
    <citation type="journal article" date="2015" name="Biotechnol. Biofuels">
        <title>Enhanced degradation of softwood versus hardwood by the white-rot fungus Pycnoporus coccineus.</title>
        <authorList>
            <person name="Couturier M."/>
            <person name="Navarro D."/>
            <person name="Chevret D."/>
            <person name="Henrissat B."/>
            <person name="Piumi F."/>
            <person name="Ruiz-Duenas F.J."/>
            <person name="Martinez A.T."/>
            <person name="Grigoriev I.V."/>
            <person name="Riley R."/>
            <person name="Lipzen A."/>
            <person name="Berrin J.G."/>
            <person name="Master E.R."/>
            <person name="Rosso M.N."/>
        </authorList>
    </citation>
    <scope>NUCLEOTIDE SEQUENCE [LARGE SCALE GENOMIC DNA]</scope>
    <source>
        <strain evidence="2 3">BRFM310</strain>
    </source>
</reference>
<dbReference type="GO" id="GO:0016884">
    <property type="term" value="F:carbon-nitrogen ligase activity, with glutamine as amido-N-donor"/>
    <property type="evidence" value="ECO:0007669"/>
    <property type="project" value="UniProtKB-UniRule"/>
</dbReference>
<proteinExistence type="inferred from homology"/>
<organism evidence="2 3">
    <name type="scientific">Trametes coccinea (strain BRFM310)</name>
    <name type="common">Pycnoporus coccineus</name>
    <dbReference type="NCBI Taxonomy" id="1353009"/>
    <lineage>
        <taxon>Eukaryota</taxon>
        <taxon>Fungi</taxon>
        <taxon>Dikarya</taxon>
        <taxon>Basidiomycota</taxon>
        <taxon>Agaricomycotina</taxon>
        <taxon>Agaricomycetes</taxon>
        <taxon>Polyporales</taxon>
        <taxon>Polyporaceae</taxon>
        <taxon>Trametes</taxon>
    </lineage>
</organism>
<dbReference type="InterPro" id="IPR019004">
    <property type="entry name" value="YqeY/Aim41"/>
</dbReference>
<dbReference type="EMBL" id="KZ084158">
    <property type="protein sequence ID" value="OSC97070.1"/>
    <property type="molecule type" value="Genomic_DNA"/>
</dbReference>
<dbReference type="AlphaFoldDB" id="A0A1Y2I9N1"/>
<dbReference type="OrthoDB" id="538640at2759"/>
<keyword evidence="3" id="KW-1185">Reference proteome</keyword>
<comment type="subcellular location">
    <subcellularLocation>
        <location evidence="1">Mitochondrion</location>
    </subcellularLocation>
</comment>
<dbReference type="GO" id="GO:0005739">
    <property type="term" value="C:mitochondrion"/>
    <property type="evidence" value="ECO:0007669"/>
    <property type="project" value="UniProtKB-SubCell"/>
</dbReference>
<dbReference type="PANTHER" id="PTHR28055:SF1">
    <property type="entry name" value="ALTERED INHERITANCE OF MITOCHONDRIA PROTEIN 41, MITOCHONDRIAL"/>
    <property type="match status" value="1"/>
</dbReference>
<evidence type="ECO:0000313" key="3">
    <source>
        <dbReference type="Proteomes" id="UP000193067"/>
    </source>
</evidence>
<evidence type="ECO:0000313" key="2">
    <source>
        <dbReference type="EMBL" id="OSC97070.1"/>
    </source>
</evidence>
<protein>
    <recommendedName>
        <fullName evidence="1">Altered inheritance of mitochondria protein 41</fullName>
    </recommendedName>
</protein>
<dbReference type="PANTHER" id="PTHR28055">
    <property type="entry name" value="ALTERED INHERITANCE OF MITOCHONDRIA PROTEIN 41, MITOCHONDRIAL"/>
    <property type="match status" value="1"/>
</dbReference>
<comment type="similarity">
    <text evidence="1">Belongs to the AIM41 family.</text>
</comment>
<gene>
    <name evidence="1" type="primary">AIM41</name>
    <name evidence="2" type="ORF">PYCCODRAFT_1377935</name>
</gene>
<dbReference type="InterPro" id="IPR042184">
    <property type="entry name" value="YqeY/Aim41_N"/>
</dbReference>
<name>A0A1Y2I9N1_TRAC3</name>
<dbReference type="Pfam" id="PF09424">
    <property type="entry name" value="YqeY"/>
    <property type="match status" value="1"/>
</dbReference>
<dbReference type="InterPro" id="IPR003789">
    <property type="entry name" value="Asn/Gln_tRNA_amidoTrase-B-like"/>
</dbReference>
<dbReference type="Proteomes" id="UP000193067">
    <property type="component" value="Unassembled WGS sequence"/>
</dbReference>
<accession>A0A1Y2I9N1</accession>
<keyword evidence="1" id="KW-0496">Mitochondrion</keyword>